<sequence length="676" mass="76342">MKRREFGAALMATTGLASAALAQSGGQVRESGLVGELEGPTLIDDPARRPTRFSEAPMLAEQVRAGRLPPVDQRLPQDLMVIQPLRSVGRYGGTWRRGFIGPGDSENGNRIMSADKPFFFDKTGTEIAPCLCRGYELSDDGRRTTVHLRRGMRWSDGTPFTADDWVFWFEDLYQNRDLVPAPAPEMAVNGKPGRVEKVDAHTVAFVFEDPNYLFPYLLAGDTLVGGGQTRQQSDGRAYSVYAPKHYLSQFLPKYTPIEELNTQARAAGFTTWVQLFRARSDWRLNRDLPTLAAWRMTQPITGQQWVLERNPYFYAVDTEGNQLPYIDRVQLTLAENPEVVNLRAIAGDYDYQERFIDLGKLPILLENRQRSRYRVHLDPGFNGGDSVLFPNLTYTEDREIGALLADARFRRALSLGIDREQLNEAFWLGLGTPGSVIPDRIIPESPGEEWRTKWSTHDARQANQLLDTVGLTRKDREGYRLRRDNGQRLRIEIAVAQTLSPTWPQQAEMIVQHWRQIGIAGDVKVMERSLATTRALNDQNQILMWTNNGTESLYLYPRYALPVDPTAGVMGNAHALWFASNGERGTAPTEPEMLRAFQLMRAAAGQKLAERTQTAKEIWKLAVEQQWGIGLVGLSPAFMGVRVVNERLENVPARTGVSQHIRTPWGGHPEQWYFKS</sequence>
<dbReference type="EMBL" id="JABBKX010000009">
    <property type="protein sequence ID" value="NMJ43765.1"/>
    <property type="molecule type" value="Genomic_DNA"/>
</dbReference>
<dbReference type="RefSeq" id="WP_170055956.1">
    <property type="nucleotide sequence ID" value="NZ_JABBKX010000009.1"/>
</dbReference>
<dbReference type="GO" id="GO:0015833">
    <property type="term" value="P:peptide transport"/>
    <property type="evidence" value="ECO:0007669"/>
    <property type="project" value="TreeGrafter"/>
</dbReference>
<dbReference type="Pfam" id="PF00496">
    <property type="entry name" value="SBP_bac_5"/>
    <property type="match status" value="1"/>
</dbReference>
<feature type="chain" id="PRO_5032390009" evidence="3">
    <location>
        <begin position="20"/>
        <end position="676"/>
    </location>
</feature>
<dbReference type="PANTHER" id="PTHR30290">
    <property type="entry name" value="PERIPLASMIC BINDING COMPONENT OF ABC TRANSPORTER"/>
    <property type="match status" value="1"/>
</dbReference>
<dbReference type="AlphaFoldDB" id="A0A848EJW1"/>
<dbReference type="Proteomes" id="UP000548582">
    <property type="component" value="Unassembled WGS sequence"/>
</dbReference>
<keyword evidence="6" id="KW-1185">Reference proteome</keyword>
<evidence type="ECO:0000313" key="5">
    <source>
        <dbReference type="EMBL" id="NMJ43765.1"/>
    </source>
</evidence>
<dbReference type="Gene3D" id="3.40.190.10">
    <property type="entry name" value="Periplasmic binding protein-like II"/>
    <property type="match status" value="1"/>
</dbReference>
<gene>
    <name evidence="5" type="ORF">GWK16_21130</name>
</gene>
<feature type="domain" description="Solute-binding protein family 5" evidence="4">
    <location>
        <begin position="126"/>
        <end position="546"/>
    </location>
</feature>
<dbReference type="PANTHER" id="PTHR30290:SF62">
    <property type="entry name" value="OLIGOPEPTIDE ABC TRANSPORTER, PERIPLASMIC OLIGOPEPTIDE-BINDING PROTEIN"/>
    <property type="match status" value="1"/>
</dbReference>
<comment type="similarity">
    <text evidence="2">Belongs to the bacterial solute-binding protein 5 family.</text>
</comment>
<protein>
    <submittedName>
        <fullName evidence="5">ABC transporter substrate-binding protein</fullName>
    </submittedName>
</protein>
<evidence type="ECO:0000256" key="1">
    <source>
        <dbReference type="ARBA" id="ARBA00004418"/>
    </source>
</evidence>
<name>A0A848EJW1_9PROT</name>
<comment type="caution">
    <text evidence="5">The sequence shown here is derived from an EMBL/GenBank/DDBJ whole genome shotgun (WGS) entry which is preliminary data.</text>
</comment>
<evidence type="ECO:0000313" key="6">
    <source>
        <dbReference type="Proteomes" id="UP000548582"/>
    </source>
</evidence>
<proteinExistence type="inferred from homology"/>
<evidence type="ECO:0000256" key="2">
    <source>
        <dbReference type="ARBA" id="ARBA00005695"/>
    </source>
</evidence>
<dbReference type="Gene3D" id="3.10.105.10">
    <property type="entry name" value="Dipeptide-binding Protein, Domain 3"/>
    <property type="match status" value="1"/>
</dbReference>
<organism evidence="5 6">
    <name type="scientific">Neoroseomonas marina</name>
    <dbReference type="NCBI Taxonomy" id="1232220"/>
    <lineage>
        <taxon>Bacteria</taxon>
        <taxon>Pseudomonadati</taxon>
        <taxon>Pseudomonadota</taxon>
        <taxon>Alphaproteobacteria</taxon>
        <taxon>Acetobacterales</taxon>
        <taxon>Acetobacteraceae</taxon>
        <taxon>Neoroseomonas</taxon>
    </lineage>
</organism>
<dbReference type="InterPro" id="IPR039424">
    <property type="entry name" value="SBP_5"/>
</dbReference>
<dbReference type="SUPFAM" id="SSF53850">
    <property type="entry name" value="Periplasmic binding protein-like II"/>
    <property type="match status" value="1"/>
</dbReference>
<accession>A0A848EJW1</accession>
<evidence type="ECO:0000259" key="4">
    <source>
        <dbReference type="Pfam" id="PF00496"/>
    </source>
</evidence>
<reference evidence="5 6" key="1">
    <citation type="submission" date="2020-03" db="EMBL/GenBank/DDBJ databases">
        <authorList>
            <person name="Sun Q."/>
        </authorList>
    </citation>
    <scope>NUCLEOTIDE SEQUENCE [LARGE SCALE GENOMIC DNA]</scope>
    <source>
        <strain evidence="5 6">JC162</strain>
    </source>
</reference>
<dbReference type="CDD" id="cd08500">
    <property type="entry name" value="PBP2_NikA_DppA_OppA_like_4"/>
    <property type="match status" value="1"/>
</dbReference>
<comment type="subcellular location">
    <subcellularLocation>
        <location evidence="1">Periplasm</location>
    </subcellularLocation>
</comment>
<keyword evidence="3" id="KW-0732">Signal</keyword>
<feature type="signal peptide" evidence="3">
    <location>
        <begin position="1"/>
        <end position="19"/>
    </location>
</feature>
<dbReference type="GO" id="GO:1904680">
    <property type="term" value="F:peptide transmembrane transporter activity"/>
    <property type="evidence" value="ECO:0007669"/>
    <property type="project" value="TreeGrafter"/>
</dbReference>
<dbReference type="InterPro" id="IPR000914">
    <property type="entry name" value="SBP_5_dom"/>
</dbReference>
<evidence type="ECO:0000256" key="3">
    <source>
        <dbReference type="SAM" id="SignalP"/>
    </source>
</evidence>